<dbReference type="InterPro" id="IPR047196">
    <property type="entry name" value="YidC_ALB_C"/>
</dbReference>
<keyword evidence="2" id="KW-0813">Transport</keyword>
<feature type="domain" description="Membrane insertase YidC/Oxa/ALB C-terminal" evidence="11">
    <location>
        <begin position="30"/>
        <end position="230"/>
    </location>
</feature>
<sequence>MSNLYNQFFFQPLFNALIFIYSYFSFESLGLAVILLTIFIRILLFPFFHKSTKNQIIIQKIQPKIKEIMDKHKDNKEEQVKKVMEIYKEHQVNPFSGFLLLFIQLPILIALYQVFYYGLAPESFHYLYSFIRKPETINFIFLGLINLKEKSILMVVLAAILQYFQGKLLLPKNSQNNKKDLSSAEIMSRQMVFFGPILTILVLSNLPAVLGLYWSVSSAFSIFQQIIINKSLKKLD</sequence>
<feature type="transmembrane region" description="Helical" evidence="10">
    <location>
        <begin position="191"/>
        <end position="214"/>
    </location>
</feature>
<evidence type="ECO:0000256" key="4">
    <source>
        <dbReference type="ARBA" id="ARBA00022692"/>
    </source>
</evidence>
<keyword evidence="7 10" id="KW-0472">Membrane</keyword>
<protein>
    <recommendedName>
        <fullName evidence="11">Membrane insertase YidC/Oxa/ALB C-terminal domain-containing protein</fullName>
    </recommendedName>
</protein>
<keyword evidence="4 9" id="KW-0812">Transmembrane</keyword>
<keyword evidence="6 10" id="KW-1133">Transmembrane helix</keyword>
<reference evidence="12 13" key="1">
    <citation type="journal article" date="2016" name="Nat. Commun.">
        <title>Thousands of microbial genomes shed light on interconnected biogeochemical processes in an aquifer system.</title>
        <authorList>
            <person name="Anantharaman K."/>
            <person name="Brown C.T."/>
            <person name="Hug L.A."/>
            <person name="Sharon I."/>
            <person name="Castelle C.J."/>
            <person name="Probst A.J."/>
            <person name="Thomas B.C."/>
            <person name="Singh A."/>
            <person name="Wilkins M.J."/>
            <person name="Karaoz U."/>
            <person name="Brodie E.L."/>
            <person name="Williams K.H."/>
            <person name="Hubbard S.S."/>
            <person name="Banfield J.F."/>
        </authorList>
    </citation>
    <scope>NUCLEOTIDE SEQUENCE [LARGE SCALE GENOMIC DNA]</scope>
</reference>
<dbReference type="GO" id="GO:0005886">
    <property type="term" value="C:plasma membrane"/>
    <property type="evidence" value="ECO:0007669"/>
    <property type="project" value="UniProtKB-SubCell"/>
</dbReference>
<evidence type="ECO:0000256" key="6">
    <source>
        <dbReference type="ARBA" id="ARBA00022989"/>
    </source>
</evidence>
<dbReference type="GO" id="GO:0032977">
    <property type="term" value="F:membrane insertase activity"/>
    <property type="evidence" value="ECO:0007669"/>
    <property type="project" value="InterPro"/>
</dbReference>
<dbReference type="InterPro" id="IPR001708">
    <property type="entry name" value="YidC/ALB3/OXA1/COX18"/>
</dbReference>
<dbReference type="Proteomes" id="UP000177246">
    <property type="component" value="Unassembled WGS sequence"/>
</dbReference>
<keyword evidence="5" id="KW-0653">Protein transport</keyword>
<keyword evidence="3" id="KW-1003">Cell membrane</keyword>
<dbReference type="PANTHER" id="PTHR12428">
    <property type="entry name" value="OXA1"/>
    <property type="match status" value="1"/>
</dbReference>
<feature type="transmembrane region" description="Helical" evidence="10">
    <location>
        <begin position="98"/>
        <end position="119"/>
    </location>
</feature>
<evidence type="ECO:0000256" key="9">
    <source>
        <dbReference type="RuleBase" id="RU003945"/>
    </source>
</evidence>
<evidence type="ECO:0000256" key="7">
    <source>
        <dbReference type="ARBA" id="ARBA00023136"/>
    </source>
</evidence>
<comment type="caution">
    <text evidence="12">The sequence shown here is derived from an EMBL/GenBank/DDBJ whole genome shotgun (WGS) entry which is preliminary data.</text>
</comment>
<dbReference type="Pfam" id="PF02096">
    <property type="entry name" value="60KD_IMP"/>
    <property type="match status" value="1"/>
</dbReference>
<evidence type="ECO:0000256" key="3">
    <source>
        <dbReference type="ARBA" id="ARBA00022475"/>
    </source>
</evidence>
<organism evidence="12 13">
    <name type="scientific">Candidatus Liptonbacteria bacterium RIFOXYC1_FULL_36_8</name>
    <dbReference type="NCBI Taxonomy" id="1798655"/>
    <lineage>
        <taxon>Bacteria</taxon>
        <taxon>Candidatus Liptoniibacteriota</taxon>
    </lineage>
</organism>
<evidence type="ECO:0000256" key="5">
    <source>
        <dbReference type="ARBA" id="ARBA00022927"/>
    </source>
</evidence>
<evidence type="ECO:0000313" key="12">
    <source>
        <dbReference type="EMBL" id="OGZ02955.1"/>
    </source>
</evidence>
<feature type="transmembrane region" description="Helical" evidence="10">
    <location>
        <begin position="20"/>
        <end position="44"/>
    </location>
</feature>
<dbReference type="InterPro" id="IPR028055">
    <property type="entry name" value="YidC/Oxa/ALB_C"/>
</dbReference>
<dbReference type="AlphaFoldDB" id="A0A1G2CNK4"/>
<evidence type="ECO:0000313" key="13">
    <source>
        <dbReference type="Proteomes" id="UP000177246"/>
    </source>
</evidence>
<evidence type="ECO:0000256" key="8">
    <source>
        <dbReference type="ARBA" id="ARBA00023186"/>
    </source>
</evidence>
<keyword evidence="8" id="KW-0143">Chaperone</keyword>
<evidence type="ECO:0000259" key="11">
    <source>
        <dbReference type="Pfam" id="PF02096"/>
    </source>
</evidence>
<evidence type="ECO:0000256" key="1">
    <source>
        <dbReference type="ARBA" id="ARBA00004651"/>
    </source>
</evidence>
<proteinExistence type="inferred from homology"/>
<dbReference type="GO" id="GO:0015031">
    <property type="term" value="P:protein transport"/>
    <property type="evidence" value="ECO:0007669"/>
    <property type="project" value="UniProtKB-KW"/>
</dbReference>
<evidence type="ECO:0000256" key="2">
    <source>
        <dbReference type="ARBA" id="ARBA00022448"/>
    </source>
</evidence>
<evidence type="ECO:0000256" key="10">
    <source>
        <dbReference type="SAM" id="Phobius"/>
    </source>
</evidence>
<gene>
    <name evidence="12" type="ORF">A2430_00620</name>
</gene>
<dbReference type="EMBL" id="MHLF01000033">
    <property type="protein sequence ID" value="OGZ02955.1"/>
    <property type="molecule type" value="Genomic_DNA"/>
</dbReference>
<dbReference type="PANTHER" id="PTHR12428:SF65">
    <property type="entry name" value="CYTOCHROME C OXIDASE ASSEMBLY PROTEIN COX18, MITOCHONDRIAL"/>
    <property type="match status" value="1"/>
</dbReference>
<comment type="similarity">
    <text evidence="9">Belongs to the OXA1/ALB3/YidC family.</text>
</comment>
<dbReference type="CDD" id="cd20070">
    <property type="entry name" value="5TM_YidC_Alb3"/>
    <property type="match status" value="1"/>
</dbReference>
<name>A0A1G2CNK4_9BACT</name>
<feature type="transmembrane region" description="Helical" evidence="10">
    <location>
        <begin position="151"/>
        <end position="170"/>
    </location>
</feature>
<dbReference type="NCBIfam" id="TIGR03592">
    <property type="entry name" value="yidC_oxa1_cterm"/>
    <property type="match status" value="1"/>
</dbReference>
<comment type="subcellular location">
    <subcellularLocation>
        <location evidence="1">Cell membrane</location>
        <topology evidence="1">Multi-pass membrane protein</topology>
    </subcellularLocation>
    <subcellularLocation>
        <location evidence="9">Membrane</location>
        <topology evidence="9">Multi-pass membrane protein</topology>
    </subcellularLocation>
</comment>
<dbReference type="GO" id="GO:0051205">
    <property type="term" value="P:protein insertion into membrane"/>
    <property type="evidence" value="ECO:0007669"/>
    <property type="project" value="TreeGrafter"/>
</dbReference>
<accession>A0A1G2CNK4</accession>